<proteinExistence type="predicted"/>
<evidence type="ECO:0000313" key="2">
    <source>
        <dbReference type="Proteomes" id="UP000054047"/>
    </source>
</evidence>
<evidence type="ECO:0000313" key="1">
    <source>
        <dbReference type="EMBL" id="KIH57611.1"/>
    </source>
</evidence>
<name>A0A0C2GKK0_9BILA</name>
<organism evidence="1 2">
    <name type="scientific">Ancylostoma duodenale</name>
    <dbReference type="NCBI Taxonomy" id="51022"/>
    <lineage>
        <taxon>Eukaryota</taxon>
        <taxon>Metazoa</taxon>
        <taxon>Ecdysozoa</taxon>
        <taxon>Nematoda</taxon>
        <taxon>Chromadorea</taxon>
        <taxon>Rhabditida</taxon>
        <taxon>Rhabditina</taxon>
        <taxon>Rhabditomorpha</taxon>
        <taxon>Strongyloidea</taxon>
        <taxon>Ancylostomatidae</taxon>
        <taxon>Ancylostomatinae</taxon>
        <taxon>Ancylostoma</taxon>
    </lineage>
</organism>
<gene>
    <name evidence="1" type="ORF">ANCDUO_12197</name>
</gene>
<accession>A0A0C2GKK0</accession>
<keyword evidence="2" id="KW-1185">Reference proteome</keyword>
<reference evidence="1 2" key="1">
    <citation type="submission" date="2013-12" db="EMBL/GenBank/DDBJ databases">
        <title>Draft genome of the parsitic nematode Ancylostoma duodenale.</title>
        <authorList>
            <person name="Mitreva M."/>
        </authorList>
    </citation>
    <scope>NUCLEOTIDE SEQUENCE [LARGE SCALE GENOMIC DNA]</scope>
    <source>
        <strain evidence="1 2">Zhejiang</strain>
    </source>
</reference>
<protein>
    <submittedName>
        <fullName evidence="1">Uncharacterized protein</fullName>
    </submittedName>
</protein>
<dbReference type="Proteomes" id="UP000054047">
    <property type="component" value="Unassembled WGS sequence"/>
</dbReference>
<dbReference type="EMBL" id="KN734173">
    <property type="protein sequence ID" value="KIH57611.1"/>
    <property type="molecule type" value="Genomic_DNA"/>
</dbReference>
<dbReference type="AlphaFoldDB" id="A0A0C2GKK0"/>
<sequence length="114" mass="12997">MENIWGILVRYVYAQCRTFINTDELEDAIISAWHRLDVLLLERLQLQILRHWSFCWSGRNGPDAQPSGGKFAVKVFRAGEETLGVVSLALTAPLQLPLHQLSMVLQTWRLPGQP</sequence>